<dbReference type="SUPFAM" id="SSF103473">
    <property type="entry name" value="MFS general substrate transporter"/>
    <property type="match status" value="1"/>
</dbReference>
<feature type="transmembrane region" description="Helical" evidence="2">
    <location>
        <begin position="443"/>
        <end position="462"/>
    </location>
</feature>
<evidence type="ECO:0000256" key="3">
    <source>
        <dbReference type="SAM" id="MobiDB-lite"/>
    </source>
</evidence>
<dbReference type="EMBL" id="BDGG01000012">
    <property type="protein sequence ID" value="GAV05450.1"/>
    <property type="molecule type" value="Genomic_DNA"/>
</dbReference>
<comment type="caution">
    <text evidence="2">Lacks conserved residue(s) required for the propagation of feature annotation.</text>
</comment>
<evidence type="ECO:0000313" key="4">
    <source>
        <dbReference type="EMBL" id="GAV05450.1"/>
    </source>
</evidence>
<dbReference type="InterPro" id="IPR036259">
    <property type="entry name" value="MFS_trans_sf"/>
</dbReference>
<accession>A0A1D1VVF2</accession>
<feature type="transmembrane region" description="Helical" evidence="2">
    <location>
        <begin position="403"/>
        <end position="423"/>
    </location>
</feature>
<comment type="caution">
    <text evidence="4">The sequence shown here is derived from an EMBL/GenBank/DDBJ whole genome shotgun (WGS) entry which is preliminary data.</text>
</comment>
<feature type="transmembrane region" description="Helical" evidence="2">
    <location>
        <begin position="114"/>
        <end position="139"/>
    </location>
</feature>
<gene>
    <name evidence="4" type="primary">RvY_15583-1</name>
    <name evidence="4" type="synonym">RvY_15583.1</name>
    <name evidence="4" type="ORF">RvY_15583</name>
</gene>
<dbReference type="GO" id="GO:0043252">
    <property type="term" value="P:sodium-independent organic anion transport"/>
    <property type="evidence" value="ECO:0007669"/>
    <property type="project" value="TreeGrafter"/>
</dbReference>
<dbReference type="Gene3D" id="1.20.1250.20">
    <property type="entry name" value="MFS general substrate transporter like domains"/>
    <property type="match status" value="1"/>
</dbReference>
<dbReference type="InterPro" id="IPR004156">
    <property type="entry name" value="OATP"/>
</dbReference>
<keyword evidence="2" id="KW-0812">Transmembrane</keyword>
<feature type="transmembrane region" description="Helical" evidence="2">
    <location>
        <begin position="651"/>
        <end position="672"/>
    </location>
</feature>
<dbReference type="GO" id="GO:0015347">
    <property type="term" value="F:sodium-independent organic anion transmembrane transporter activity"/>
    <property type="evidence" value="ECO:0007669"/>
    <property type="project" value="TreeGrafter"/>
</dbReference>
<keyword evidence="1" id="KW-1015">Disulfide bond</keyword>
<keyword evidence="2" id="KW-0406">Ion transport</keyword>
<feature type="compositionally biased region" description="Polar residues" evidence="3">
    <location>
        <begin position="19"/>
        <end position="38"/>
    </location>
</feature>
<feature type="region of interest" description="Disordered" evidence="3">
    <location>
        <begin position="352"/>
        <end position="378"/>
    </location>
</feature>
<dbReference type="GO" id="GO:0016323">
    <property type="term" value="C:basolateral plasma membrane"/>
    <property type="evidence" value="ECO:0007669"/>
    <property type="project" value="TreeGrafter"/>
</dbReference>
<dbReference type="OrthoDB" id="5062115at2759"/>
<keyword evidence="2" id="KW-0472">Membrane</keyword>
<feature type="transmembrane region" description="Helical" evidence="2">
    <location>
        <begin position="151"/>
        <end position="168"/>
    </location>
</feature>
<dbReference type="PANTHER" id="PTHR11388:SF76">
    <property type="entry name" value="SOLUTE CARRIER ORGANIC ANION TRANSPORTER FAMILY MEMBER"/>
    <property type="match status" value="1"/>
</dbReference>
<reference evidence="4 5" key="1">
    <citation type="journal article" date="2016" name="Nat. Commun.">
        <title>Extremotolerant tardigrade genome and improved radiotolerance of human cultured cells by tardigrade-unique protein.</title>
        <authorList>
            <person name="Hashimoto T."/>
            <person name="Horikawa D.D."/>
            <person name="Saito Y."/>
            <person name="Kuwahara H."/>
            <person name="Kozuka-Hata H."/>
            <person name="Shin-I T."/>
            <person name="Minakuchi Y."/>
            <person name="Ohishi K."/>
            <person name="Motoyama A."/>
            <person name="Aizu T."/>
            <person name="Enomoto A."/>
            <person name="Kondo K."/>
            <person name="Tanaka S."/>
            <person name="Hara Y."/>
            <person name="Koshikawa S."/>
            <person name="Sagara H."/>
            <person name="Miura T."/>
            <person name="Yokobori S."/>
            <person name="Miyagawa K."/>
            <person name="Suzuki Y."/>
            <person name="Kubo T."/>
            <person name="Oyama M."/>
            <person name="Kohara Y."/>
            <person name="Fujiyama A."/>
            <person name="Arakawa K."/>
            <person name="Katayama T."/>
            <person name="Toyoda A."/>
            <person name="Kunieda T."/>
        </authorList>
    </citation>
    <scope>NUCLEOTIDE SEQUENCE [LARGE SCALE GENOMIC DNA]</scope>
    <source>
        <strain evidence="4 5">YOKOZUNA-1</strain>
    </source>
</reference>
<evidence type="ECO:0000256" key="1">
    <source>
        <dbReference type="ARBA" id="ARBA00023157"/>
    </source>
</evidence>
<comment type="similarity">
    <text evidence="2">Belongs to the organo anion transporter (TC 2.A.60) family.</text>
</comment>
<evidence type="ECO:0000313" key="5">
    <source>
        <dbReference type="Proteomes" id="UP000186922"/>
    </source>
</evidence>
<feature type="transmembrane region" description="Helical" evidence="2">
    <location>
        <begin position="262"/>
        <end position="284"/>
    </location>
</feature>
<proteinExistence type="inferred from homology"/>
<feature type="transmembrane region" description="Helical" evidence="2">
    <location>
        <begin position="84"/>
        <end position="102"/>
    </location>
</feature>
<feature type="transmembrane region" description="Helical" evidence="2">
    <location>
        <begin position="304"/>
        <end position="328"/>
    </location>
</feature>
<keyword evidence="2" id="KW-0813">Transport</keyword>
<comment type="subcellular location">
    <subcellularLocation>
        <location evidence="2">Cell membrane</location>
        <topology evidence="2">Multi-pass membrane protein</topology>
    </subcellularLocation>
</comment>
<dbReference type="CDD" id="cd17336">
    <property type="entry name" value="MFS_SLCO_OATP"/>
    <property type="match status" value="1"/>
</dbReference>
<dbReference type="GO" id="GO:0006811">
    <property type="term" value="P:monoatomic ion transport"/>
    <property type="evidence" value="ECO:0007669"/>
    <property type="project" value="UniProtKB-KW"/>
</dbReference>
<feature type="transmembrane region" description="Helical" evidence="2">
    <location>
        <begin position="615"/>
        <end position="639"/>
    </location>
</feature>
<sequence length="809" mass="89039">MHPPKDPLSRRKSGPKRSIPNSSGETSTQAYPTFTMDSKPTDAEQVPTRRKMKNPFKIHKDDDYMCNILGWKPHWLQICNNMKVFMFCYVCVGIFRGMYHSYFSSMLPSIEKRFGFTSTSVGTIKSMSDVSHLIAALFVGHYGGVGHRPRWMAVGSLLVGLGLLLMASPELFFPAEGSASMTAMMYASADSNENLCNAKRNTTSANTDADSENCAKTNNDHINPMIVLGAAEFIIGLGSTASMILGLPFVDDNVKTKNSPLYFAMSFSGFIFGPLIGISVAAYFNTVYFNFSKPDFRPTDPRWISAWYMGFIISGLGVCFFSFTLSCFPARMKMRSKKDKVMTVESVSKPVEDDTAVSKEEEASRAFPPPPMVRSNSVKPVPKRVELKDLPKNIKRLLRNRAYLIKLCAQLLGSFVLAGYMSFAQKFLKEQYQLPQSVTNTAGGIPPIFLGFLGILLGSFLIRRFKFSPKQVCYMMAASSLIGSICYFSVIGMGCEKEDVLGIDDVANPYNTTGDQTCHVQRDCNCVDFSFAPICNTVTKKSYLSACYAGCKTARRNPHAREKEYMGCSCAWNGFSRNSSHFMANHTNLAHSHLNDTRPPRVVSGLCKKDCLGSFIKYVVAISIAKFCMGFPLSGILMLQFRIVDVDLKSLANAVTTVVTSTLGLLPAPILVGKLIDSTCRLWAQNPCGTQGACWLYNADNFRWKLHASVGVVRIVTMILELLLAYQVRNITFDREGDAKRAAGGPPQSESSASVSVATSSISLTMADNSSDSGISDEQEQDQEQDPATAIHDAHQKSMLVSPSGEMPT</sequence>
<feature type="compositionally biased region" description="Basic and acidic residues" evidence="3">
    <location>
        <begin position="352"/>
        <end position="364"/>
    </location>
</feature>
<keyword evidence="5" id="KW-1185">Reference proteome</keyword>
<dbReference type="PANTHER" id="PTHR11388">
    <property type="entry name" value="ORGANIC ANION TRANSPORTER"/>
    <property type="match status" value="1"/>
</dbReference>
<organism evidence="4 5">
    <name type="scientific">Ramazzottius varieornatus</name>
    <name type="common">Water bear</name>
    <name type="synonym">Tardigrade</name>
    <dbReference type="NCBI Taxonomy" id="947166"/>
    <lineage>
        <taxon>Eukaryota</taxon>
        <taxon>Metazoa</taxon>
        <taxon>Ecdysozoa</taxon>
        <taxon>Tardigrada</taxon>
        <taxon>Eutardigrada</taxon>
        <taxon>Parachela</taxon>
        <taxon>Hypsibioidea</taxon>
        <taxon>Ramazzottiidae</taxon>
        <taxon>Ramazzottius</taxon>
    </lineage>
</organism>
<name>A0A1D1VVF2_RAMVA</name>
<feature type="compositionally biased region" description="Acidic residues" evidence="3">
    <location>
        <begin position="775"/>
        <end position="785"/>
    </location>
</feature>
<dbReference type="AlphaFoldDB" id="A0A1D1VVF2"/>
<feature type="transmembrane region" description="Helical" evidence="2">
    <location>
        <begin position="226"/>
        <end position="250"/>
    </location>
</feature>
<keyword evidence="2" id="KW-1133">Transmembrane helix</keyword>
<dbReference type="NCBIfam" id="TIGR00805">
    <property type="entry name" value="oat"/>
    <property type="match status" value="1"/>
</dbReference>
<dbReference type="Pfam" id="PF03137">
    <property type="entry name" value="OATP"/>
    <property type="match status" value="1"/>
</dbReference>
<protein>
    <recommendedName>
        <fullName evidence="2">Solute carrier organic anion transporter family member</fullName>
    </recommendedName>
</protein>
<feature type="region of interest" description="Disordered" evidence="3">
    <location>
        <begin position="738"/>
        <end position="809"/>
    </location>
</feature>
<evidence type="ECO:0000256" key="2">
    <source>
        <dbReference type="RuleBase" id="RU362056"/>
    </source>
</evidence>
<feature type="region of interest" description="Disordered" evidence="3">
    <location>
        <begin position="1"/>
        <end position="49"/>
    </location>
</feature>
<dbReference type="Proteomes" id="UP000186922">
    <property type="component" value="Unassembled WGS sequence"/>
</dbReference>
<feature type="compositionally biased region" description="Low complexity" evidence="3">
    <location>
        <begin position="749"/>
        <end position="763"/>
    </location>
</feature>